<evidence type="ECO:0008006" key="4">
    <source>
        <dbReference type="Google" id="ProtNLM"/>
    </source>
</evidence>
<name>A0A5A7TPG8_CUCMM</name>
<dbReference type="Proteomes" id="UP000321393">
    <property type="component" value="Unassembled WGS sequence"/>
</dbReference>
<evidence type="ECO:0000313" key="2">
    <source>
        <dbReference type="EMBL" id="KAA0043119.1"/>
    </source>
</evidence>
<evidence type="ECO:0000256" key="1">
    <source>
        <dbReference type="SAM" id="MobiDB-lite"/>
    </source>
</evidence>
<dbReference type="AlphaFoldDB" id="A0A5A7TPG8"/>
<organism evidence="2 3">
    <name type="scientific">Cucumis melo var. makuwa</name>
    <name type="common">Oriental melon</name>
    <dbReference type="NCBI Taxonomy" id="1194695"/>
    <lineage>
        <taxon>Eukaryota</taxon>
        <taxon>Viridiplantae</taxon>
        <taxon>Streptophyta</taxon>
        <taxon>Embryophyta</taxon>
        <taxon>Tracheophyta</taxon>
        <taxon>Spermatophyta</taxon>
        <taxon>Magnoliopsida</taxon>
        <taxon>eudicotyledons</taxon>
        <taxon>Gunneridae</taxon>
        <taxon>Pentapetalae</taxon>
        <taxon>rosids</taxon>
        <taxon>fabids</taxon>
        <taxon>Cucurbitales</taxon>
        <taxon>Cucurbitaceae</taxon>
        <taxon>Benincaseae</taxon>
        <taxon>Cucumis</taxon>
    </lineage>
</organism>
<dbReference type="EMBL" id="SSTE01015340">
    <property type="protein sequence ID" value="KAA0043119.1"/>
    <property type="molecule type" value="Genomic_DNA"/>
</dbReference>
<reference evidence="2 3" key="1">
    <citation type="submission" date="2019-08" db="EMBL/GenBank/DDBJ databases">
        <title>Draft genome sequences of two oriental melons (Cucumis melo L. var makuwa).</title>
        <authorList>
            <person name="Kwon S.-Y."/>
        </authorList>
    </citation>
    <scope>NUCLEOTIDE SEQUENCE [LARGE SCALE GENOMIC DNA]</scope>
    <source>
        <strain evidence="3">cv. SW 3</strain>
        <tissue evidence="2">Leaf</tissue>
    </source>
</reference>
<protein>
    <recommendedName>
        <fullName evidence="4">NBS-LRR type resistance protein</fullName>
    </recommendedName>
</protein>
<sequence>MAFTHPSCLSSVCPSLGTLRKQSSGFVERTHQSRDPKDAHISLVTPKDTPINLVISKDTHISLVIPKDAHISLVISKDAHINLVIPKDANISLVIPKDTPIRKKSFLNGPKQHPLTYPRKGKLSPNKPATKPENLSVNSLIPSRNERLEIHDRWRFAVGCLANDAAKGGWASADTVGRRTHGGVRLRETEREIGKGWGCGERTLEL</sequence>
<accession>A0A5A7TPG8</accession>
<comment type="caution">
    <text evidence="2">The sequence shown here is derived from an EMBL/GenBank/DDBJ whole genome shotgun (WGS) entry which is preliminary data.</text>
</comment>
<gene>
    <name evidence="2" type="ORF">E6C27_scaffold332G00030</name>
</gene>
<proteinExistence type="predicted"/>
<evidence type="ECO:0000313" key="3">
    <source>
        <dbReference type="Proteomes" id="UP000321393"/>
    </source>
</evidence>
<feature type="region of interest" description="Disordered" evidence="1">
    <location>
        <begin position="104"/>
        <end position="136"/>
    </location>
</feature>